<feature type="region of interest" description="Disordered" evidence="1">
    <location>
        <begin position="177"/>
        <end position="202"/>
    </location>
</feature>
<accession>A0A8B6M4E7</accession>
<gene>
    <name evidence="3" type="ORF">MPC4_190031</name>
</gene>
<sequence length="229" mass="24619">MGRSCGGERTDGGELLRSSSESALLNGADIVALASWTPVRTRGATAVSSVGPVAAIAAVVVIALAHHRRLALFERFDADGQEADDVFVDAALALHLGDGGWRGVNVQKREMGLTILFDAIGEGLYAPVFDLLDLAAEAFDDRSELLGQGFHLLGGNILTSKINMLVESHFHCLSLRGRGAPAQSPSSPGKARQDKRRRRHWKSDLLKILPAKRAFRSAPSRSREGRFIA</sequence>
<keyword evidence="2" id="KW-0472">Membrane</keyword>
<evidence type="ECO:0000313" key="4">
    <source>
        <dbReference type="Proteomes" id="UP000485880"/>
    </source>
</evidence>
<protein>
    <submittedName>
        <fullName evidence="3">Uncharacterized protein</fullName>
    </submittedName>
</protein>
<organism evidence="3 4">
    <name type="scientific">Methylocella tundrae</name>
    <dbReference type="NCBI Taxonomy" id="227605"/>
    <lineage>
        <taxon>Bacteria</taxon>
        <taxon>Pseudomonadati</taxon>
        <taxon>Pseudomonadota</taxon>
        <taxon>Alphaproteobacteria</taxon>
        <taxon>Hyphomicrobiales</taxon>
        <taxon>Beijerinckiaceae</taxon>
        <taxon>Methylocella</taxon>
    </lineage>
</organism>
<keyword evidence="2" id="KW-1133">Transmembrane helix</keyword>
<name>A0A8B6M4E7_METTU</name>
<dbReference type="AlphaFoldDB" id="A0A8B6M4E7"/>
<dbReference type="Proteomes" id="UP000485880">
    <property type="component" value="Unassembled WGS sequence"/>
</dbReference>
<feature type="transmembrane region" description="Helical" evidence="2">
    <location>
        <begin position="43"/>
        <end position="65"/>
    </location>
</feature>
<evidence type="ECO:0000313" key="3">
    <source>
        <dbReference type="EMBL" id="VTZ49718.1"/>
    </source>
</evidence>
<keyword evidence="4" id="KW-1185">Reference proteome</keyword>
<evidence type="ECO:0000256" key="1">
    <source>
        <dbReference type="SAM" id="MobiDB-lite"/>
    </source>
</evidence>
<evidence type="ECO:0000256" key="2">
    <source>
        <dbReference type="SAM" id="Phobius"/>
    </source>
</evidence>
<keyword evidence="2" id="KW-0812">Transmembrane</keyword>
<reference evidence="3 4" key="1">
    <citation type="submission" date="2019-05" db="EMBL/GenBank/DDBJ databases">
        <authorList>
            <person name="Farhan Ul Haque M."/>
        </authorList>
    </citation>
    <scope>NUCLEOTIDE SEQUENCE [LARGE SCALE GENOMIC DNA]</scope>
    <source>
        <strain evidence="3">2</strain>
    </source>
</reference>
<comment type="caution">
    <text evidence="3">The sequence shown here is derived from an EMBL/GenBank/DDBJ whole genome shotgun (WGS) entry which is preliminary data.</text>
</comment>
<proteinExistence type="predicted"/>
<dbReference type="EMBL" id="CABFMQ020000075">
    <property type="protein sequence ID" value="VTZ49718.1"/>
    <property type="molecule type" value="Genomic_DNA"/>
</dbReference>